<protein>
    <submittedName>
        <fullName evidence="2">Uncharacterized protein</fullName>
    </submittedName>
</protein>
<dbReference type="Proteomes" id="UP001054837">
    <property type="component" value="Unassembled WGS sequence"/>
</dbReference>
<feature type="region of interest" description="Disordered" evidence="1">
    <location>
        <begin position="1"/>
        <end position="28"/>
    </location>
</feature>
<name>A0AAV4WIC8_9ARAC</name>
<organism evidence="2 3">
    <name type="scientific">Caerostris darwini</name>
    <dbReference type="NCBI Taxonomy" id="1538125"/>
    <lineage>
        <taxon>Eukaryota</taxon>
        <taxon>Metazoa</taxon>
        <taxon>Ecdysozoa</taxon>
        <taxon>Arthropoda</taxon>
        <taxon>Chelicerata</taxon>
        <taxon>Arachnida</taxon>
        <taxon>Araneae</taxon>
        <taxon>Araneomorphae</taxon>
        <taxon>Entelegynae</taxon>
        <taxon>Araneoidea</taxon>
        <taxon>Araneidae</taxon>
        <taxon>Caerostris</taxon>
    </lineage>
</organism>
<evidence type="ECO:0000256" key="1">
    <source>
        <dbReference type="SAM" id="MobiDB-lite"/>
    </source>
</evidence>
<reference evidence="2 3" key="1">
    <citation type="submission" date="2021-06" db="EMBL/GenBank/DDBJ databases">
        <title>Caerostris darwini draft genome.</title>
        <authorList>
            <person name="Kono N."/>
            <person name="Arakawa K."/>
        </authorList>
    </citation>
    <scope>NUCLEOTIDE SEQUENCE [LARGE SCALE GENOMIC DNA]</scope>
</reference>
<accession>A0AAV4WIC8</accession>
<gene>
    <name evidence="2" type="ORF">CDAR_547731</name>
</gene>
<evidence type="ECO:0000313" key="2">
    <source>
        <dbReference type="EMBL" id="GIY81105.1"/>
    </source>
</evidence>
<sequence>MRYDVTGQSTPDTCLPARDPQYTGKRKEKKRLKQDVVRYRNEKFLDRIEFRAIQVFNVFGRNTTAL</sequence>
<dbReference type="AlphaFoldDB" id="A0AAV4WIC8"/>
<dbReference type="EMBL" id="BPLQ01014581">
    <property type="protein sequence ID" value="GIY81105.1"/>
    <property type="molecule type" value="Genomic_DNA"/>
</dbReference>
<evidence type="ECO:0000313" key="3">
    <source>
        <dbReference type="Proteomes" id="UP001054837"/>
    </source>
</evidence>
<feature type="compositionally biased region" description="Polar residues" evidence="1">
    <location>
        <begin position="1"/>
        <end position="12"/>
    </location>
</feature>
<keyword evidence="3" id="KW-1185">Reference proteome</keyword>
<comment type="caution">
    <text evidence="2">The sequence shown here is derived from an EMBL/GenBank/DDBJ whole genome shotgun (WGS) entry which is preliminary data.</text>
</comment>
<proteinExistence type="predicted"/>